<feature type="region of interest" description="Disordered" evidence="3">
    <location>
        <begin position="218"/>
        <end position="237"/>
    </location>
</feature>
<dbReference type="SUPFAM" id="SSF69593">
    <property type="entry name" value="Glycerol-3-phosphate (1)-acyltransferase"/>
    <property type="match status" value="1"/>
</dbReference>
<gene>
    <name evidence="5" type="ORF">SAMN04487820_103414</name>
</gene>
<sequence length="237" mass="25510">MTPGGRRSQRDHPTTGMLPEGSSPGLRRFGRCVGRLVLRISYRIRVRHGERFPATGPVVLVANHSSLADGPVLFGTLPRGAVFLIKRELFRGPLGWTLCKLGHLPVRRGAPDRAALSAAVRILRSGGVIGVFPEGTRGGGVAEARHGAAWLARSAGAALLPVACRGTARESGRRFRFRPRVDVLVGRPVRLPEQKGRAGLTAATERVRTELVELLAELDGRTTDSDEPDDDVRGNEA</sequence>
<dbReference type="PANTHER" id="PTHR10434:SF11">
    <property type="entry name" value="1-ACYL-SN-GLYCEROL-3-PHOSPHATE ACYLTRANSFERASE"/>
    <property type="match status" value="1"/>
</dbReference>
<keyword evidence="2 5" id="KW-0012">Acyltransferase</keyword>
<dbReference type="CDD" id="cd07989">
    <property type="entry name" value="LPLAT_AGPAT-like"/>
    <property type="match status" value="1"/>
</dbReference>
<feature type="domain" description="Phospholipid/glycerol acyltransferase" evidence="4">
    <location>
        <begin position="58"/>
        <end position="167"/>
    </location>
</feature>
<evidence type="ECO:0000313" key="5">
    <source>
        <dbReference type="EMBL" id="SDK01322.1"/>
    </source>
</evidence>
<dbReference type="GO" id="GO:0003841">
    <property type="term" value="F:1-acylglycerol-3-phosphate O-acyltransferase activity"/>
    <property type="evidence" value="ECO:0007669"/>
    <property type="project" value="TreeGrafter"/>
</dbReference>
<keyword evidence="6" id="KW-1185">Reference proteome</keyword>
<dbReference type="GO" id="GO:0006654">
    <property type="term" value="P:phosphatidic acid biosynthetic process"/>
    <property type="evidence" value="ECO:0007669"/>
    <property type="project" value="TreeGrafter"/>
</dbReference>
<feature type="region of interest" description="Disordered" evidence="3">
    <location>
        <begin position="1"/>
        <end position="23"/>
    </location>
</feature>
<organism evidence="5 6">
    <name type="scientific">Actinopolyspora mzabensis</name>
    <dbReference type="NCBI Taxonomy" id="995066"/>
    <lineage>
        <taxon>Bacteria</taxon>
        <taxon>Bacillati</taxon>
        <taxon>Actinomycetota</taxon>
        <taxon>Actinomycetes</taxon>
        <taxon>Actinopolysporales</taxon>
        <taxon>Actinopolysporaceae</taxon>
        <taxon>Actinopolyspora</taxon>
    </lineage>
</organism>
<reference evidence="6" key="1">
    <citation type="submission" date="2016-10" db="EMBL/GenBank/DDBJ databases">
        <authorList>
            <person name="Varghese N."/>
            <person name="Submissions S."/>
        </authorList>
    </citation>
    <scope>NUCLEOTIDE SEQUENCE [LARGE SCALE GENOMIC DNA]</scope>
    <source>
        <strain evidence="6">DSM 45460</strain>
    </source>
</reference>
<evidence type="ECO:0000256" key="3">
    <source>
        <dbReference type="SAM" id="MobiDB-lite"/>
    </source>
</evidence>
<protein>
    <submittedName>
        <fullName evidence="5">1-acyl-sn-glycerol-3-phosphate acyltransferase</fullName>
    </submittedName>
</protein>
<keyword evidence="1 5" id="KW-0808">Transferase</keyword>
<dbReference type="OrthoDB" id="9808424at2"/>
<dbReference type="InterPro" id="IPR002123">
    <property type="entry name" value="Plipid/glycerol_acylTrfase"/>
</dbReference>
<evidence type="ECO:0000259" key="4">
    <source>
        <dbReference type="SMART" id="SM00563"/>
    </source>
</evidence>
<name>A0A1G8YEL6_ACTMZ</name>
<evidence type="ECO:0000256" key="1">
    <source>
        <dbReference type="ARBA" id="ARBA00022679"/>
    </source>
</evidence>
<proteinExistence type="predicted"/>
<dbReference type="AlphaFoldDB" id="A0A1G8YEL6"/>
<dbReference type="Proteomes" id="UP000199213">
    <property type="component" value="Unassembled WGS sequence"/>
</dbReference>
<dbReference type="RefSeq" id="WP_092627168.1">
    <property type="nucleotide sequence ID" value="NZ_FNFM01000003.1"/>
</dbReference>
<evidence type="ECO:0000313" key="6">
    <source>
        <dbReference type="Proteomes" id="UP000199213"/>
    </source>
</evidence>
<dbReference type="Pfam" id="PF01553">
    <property type="entry name" value="Acyltransferase"/>
    <property type="match status" value="1"/>
</dbReference>
<dbReference type="SMART" id="SM00563">
    <property type="entry name" value="PlsC"/>
    <property type="match status" value="1"/>
</dbReference>
<evidence type="ECO:0000256" key="2">
    <source>
        <dbReference type="ARBA" id="ARBA00023315"/>
    </source>
</evidence>
<dbReference type="PANTHER" id="PTHR10434">
    <property type="entry name" value="1-ACYL-SN-GLYCEROL-3-PHOSPHATE ACYLTRANSFERASE"/>
    <property type="match status" value="1"/>
</dbReference>
<dbReference type="EMBL" id="FNFM01000003">
    <property type="protein sequence ID" value="SDK01322.1"/>
    <property type="molecule type" value="Genomic_DNA"/>
</dbReference>
<accession>A0A1G8YEL6</accession>